<dbReference type="AlphaFoldDB" id="A0A804MPT0"/>
<keyword evidence="3" id="KW-1185">Reference proteome</keyword>
<feature type="region of interest" description="Disordered" evidence="1">
    <location>
        <begin position="23"/>
        <end position="88"/>
    </location>
</feature>
<accession>A0A804MPT0</accession>
<dbReference type="EnsemblPlants" id="Zm00001eb102620_T001">
    <property type="protein sequence ID" value="Zm00001eb102620_P001"/>
    <property type="gene ID" value="Zm00001eb102620"/>
</dbReference>
<feature type="compositionally biased region" description="Basic and acidic residues" evidence="1">
    <location>
        <begin position="71"/>
        <end position="82"/>
    </location>
</feature>
<feature type="compositionally biased region" description="Basic residues" evidence="1">
    <location>
        <begin position="130"/>
        <end position="141"/>
    </location>
</feature>
<evidence type="ECO:0000313" key="2">
    <source>
        <dbReference type="EnsemblPlants" id="Zm00001eb102620_P001"/>
    </source>
</evidence>
<sequence>MFGASSSLLSLIPRTCRWHRPSPSSSLTYAMSPPPHSGTTAPTRRSRTTLSAPSTPTSLRFPASHGAGARGRVDKARGEGHPSGRRRMLCLPRRWTQGTRARLPDARSTPRWRHLHARAGVLQGRLGGRRQARAVNGRRRSGYREGSSVDATSAPCGGGRAEGKSAN</sequence>
<proteinExistence type="predicted"/>
<name>A0A804MPT0_MAIZE</name>
<dbReference type="InParanoid" id="A0A804MPT0"/>
<protein>
    <submittedName>
        <fullName evidence="2">Uncharacterized protein</fullName>
    </submittedName>
</protein>
<feature type="compositionally biased region" description="Low complexity" evidence="1">
    <location>
        <begin position="39"/>
        <end position="60"/>
    </location>
</feature>
<feature type="region of interest" description="Disordered" evidence="1">
    <location>
        <begin position="130"/>
        <end position="167"/>
    </location>
</feature>
<reference evidence="3" key="1">
    <citation type="submission" date="2015-12" db="EMBL/GenBank/DDBJ databases">
        <title>Update maize B73 reference genome by single molecule sequencing technologies.</title>
        <authorList>
            <consortium name="Maize Genome Sequencing Project"/>
            <person name="Ware D."/>
        </authorList>
    </citation>
    <scope>NUCLEOTIDE SEQUENCE [LARGE SCALE GENOMIC DNA]</scope>
    <source>
        <strain evidence="3">cv. B73</strain>
    </source>
</reference>
<dbReference type="Proteomes" id="UP000007305">
    <property type="component" value="Chromosome 2"/>
</dbReference>
<reference evidence="2" key="2">
    <citation type="submission" date="2019-07" db="EMBL/GenBank/DDBJ databases">
        <authorList>
            <person name="Seetharam A."/>
            <person name="Woodhouse M."/>
            <person name="Cannon E."/>
        </authorList>
    </citation>
    <scope>NUCLEOTIDE SEQUENCE [LARGE SCALE GENOMIC DNA]</scope>
    <source>
        <strain evidence="2">cv. B73</strain>
    </source>
</reference>
<evidence type="ECO:0000256" key="1">
    <source>
        <dbReference type="SAM" id="MobiDB-lite"/>
    </source>
</evidence>
<reference evidence="2" key="3">
    <citation type="submission" date="2021-05" db="UniProtKB">
        <authorList>
            <consortium name="EnsemblPlants"/>
        </authorList>
    </citation>
    <scope>IDENTIFICATION</scope>
    <source>
        <strain evidence="2">cv. B73</strain>
    </source>
</reference>
<dbReference type="Gramene" id="Zm00001eb102620_T001">
    <property type="protein sequence ID" value="Zm00001eb102620_P001"/>
    <property type="gene ID" value="Zm00001eb102620"/>
</dbReference>
<evidence type="ECO:0000313" key="3">
    <source>
        <dbReference type="Proteomes" id="UP000007305"/>
    </source>
</evidence>
<organism evidence="2 3">
    <name type="scientific">Zea mays</name>
    <name type="common">Maize</name>
    <dbReference type="NCBI Taxonomy" id="4577"/>
    <lineage>
        <taxon>Eukaryota</taxon>
        <taxon>Viridiplantae</taxon>
        <taxon>Streptophyta</taxon>
        <taxon>Embryophyta</taxon>
        <taxon>Tracheophyta</taxon>
        <taxon>Spermatophyta</taxon>
        <taxon>Magnoliopsida</taxon>
        <taxon>Liliopsida</taxon>
        <taxon>Poales</taxon>
        <taxon>Poaceae</taxon>
        <taxon>PACMAD clade</taxon>
        <taxon>Panicoideae</taxon>
        <taxon>Andropogonodae</taxon>
        <taxon>Andropogoneae</taxon>
        <taxon>Tripsacinae</taxon>
        <taxon>Zea</taxon>
    </lineage>
</organism>